<dbReference type="PANTHER" id="PTHR11731">
    <property type="entry name" value="PROTEASE FAMILY S9B,C DIPEPTIDYL-PEPTIDASE IV-RELATED"/>
    <property type="match status" value="1"/>
</dbReference>
<dbReference type="PANTHER" id="PTHR11731:SF193">
    <property type="entry name" value="DIPEPTIDYL PEPTIDASE 9"/>
    <property type="match status" value="1"/>
</dbReference>
<dbReference type="KEGG" id="poc:NCTC13071_02064"/>
<sequence>MRKFFILILTMVAALTVHAQGLKPLTLEDLNFGGTNYHNMIPKSRYTTWWGDELVHLDVEACYLVNKATGKESKLFSLAELNKWSGMMLRHLYNIKFPETRKSLVWLNDGKQRILFDWKSRKALWKGNISMAKGAQAQDFNSVSKALAYVKDNQLHVVDAHGNDHQLTTDGSREIVYGQSVHRNEFGITGGLFWNNDGTQLAFYRMDQSMVSDYPQVNIPELDWKPAEGQSRIATLEPDKYPMAGEKSHKVTVGIYNLATEKVTYLAVGDPTDRYFTNISWAPDNKTLYMFELNRDQNDCRLMSYDTTTGNPIAEIYHETDAKYVEPQHPITFLPWDNNKFILWSQKDGYMHLYLYNKEGKEVSQLTKGKWVVMELLGFDTKNKRIFIEGNACSPIQKNIFAIDLATGKQALIDINGKGWHSGSLSVSGKYIVDNYQTPDIPRDITIVNTTNGKSTSYFKAANPWQGYTVPTYECGSIKAADGTTNLYYRMVKPVNFNPNKKYPTIVYVYGGPHAHNVDARWHYCSRGWETYMAEKGYLLFILDNRGSENRGKEFEQATYRHLGEEEMKDQMEGVKFLKTLPYVDAQRLGIHGWSFGGFMTINLMTTYPDVFKVGVAGGPVIDWKWYEVMYGERYMDTPQANPEGYAACSLLPKAKNLKGKLEIIIGLNDPVVVPQHAFSFLKACIAAGTQPDFFVYPGEPHNMRGHQSVHLHERISQYFFDYLK</sequence>
<evidence type="ECO:0000256" key="1">
    <source>
        <dbReference type="SAM" id="SignalP"/>
    </source>
</evidence>
<dbReference type="EC" id="3.4.14.12" evidence="4"/>
<dbReference type="GeneID" id="85012840"/>
<dbReference type="GO" id="GO:0008239">
    <property type="term" value="F:dipeptidyl-peptidase activity"/>
    <property type="evidence" value="ECO:0007669"/>
    <property type="project" value="TreeGrafter"/>
</dbReference>
<dbReference type="InterPro" id="IPR001375">
    <property type="entry name" value="Peptidase_S9_cat"/>
</dbReference>
<dbReference type="Pfam" id="PF00930">
    <property type="entry name" value="DPPIV_N"/>
    <property type="match status" value="1"/>
</dbReference>
<reference evidence="4 5" key="1">
    <citation type="submission" date="2018-12" db="EMBL/GenBank/DDBJ databases">
        <authorList>
            <consortium name="Pathogen Informatics"/>
        </authorList>
    </citation>
    <scope>NUCLEOTIDE SEQUENCE [LARGE SCALE GENOMIC DNA]</scope>
    <source>
        <strain evidence="4 5">NCTC13071</strain>
    </source>
</reference>
<dbReference type="InterPro" id="IPR002469">
    <property type="entry name" value="Peptidase_S9B_N"/>
</dbReference>
<dbReference type="GO" id="GO:0006508">
    <property type="term" value="P:proteolysis"/>
    <property type="evidence" value="ECO:0007669"/>
    <property type="project" value="InterPro"/>
</dbReference>
<accession>A0A448L7Q3</accession>
<gene>
    <name evidence="4" type="primary">ptpA_3</name>
    <name evidence="4" type="ORF">NCTC13071_02064</name>
</gene>
<proteinExistence type="predicted"/>
<dbReference type="InterPro" id="IPR050278">
    <property type="entry name" value="Serine_Prot_S9B/DPPIV"/>
</dbReference>
<dbReference type="EMBL" id="LR134384">
    <property type="protein sequence ID" value="VEH16047.1"/>
    <property type="molecule type" value="Genomic_DNA"/>
</dbReference>
<dbReference type="Gene3D" id="2.140.10.30">
    <property type="entry name" value="Dipeptidylpeptidase IV, N-terminal domain"/>
    <property type="match status" value="1"/>
</dbReference>
<dbReference type="SUPFAM" id="SSF82171">
    <property type="entry name" value="DPP6 N-terminal domain-like"/>
    <property type="match status" value="1"/>
</dbReference>
<dbReference type="Pfam" id="PF00326">
    <property type="entry name" value="Peptidase_S9"/>
    <property type="match status" value="1"/>
</dbReference>
<organism evidence="4 5">
    <name type="scientific">Segatella oris</name>
    <dbReference type="NCBI Taxonomy" id="28135"/>
    <lineage>
        <taxon>Bacteria</taxon>
        <taxon>Pseudomonadati</taxon>
        <taxon>Bacteroidota</taxon>
        <taxon>Bacteroidia</taxon>
        <taxon>Bacteroidales</taxon>
        <taxon>Prevotellaceae</taxon>
        <taxon>Segatella</taxon>
    </lineage>
</organism>
<keyword evidence="4" id="KW-0378">Hydrolase</keyword>
<dbReference type="SUPFAM" id="SSF53474">
    <property type="entry name" value="alpha/beta-Hydrolases"/>
    <property type="match status" value="1"/>
</dbReference>
<feature type="domain" description="Peptidase S9 prolyl oligopeptidase catalytic" evidence="2">
    <location>
        <begin position="529"/>
        <end position="724"/>
    </location>
</feature>
<evidence type="ECO:0000313" key="4">
    <source>
        <dbReference type="EMBL" id="VEH16047.1"/>
    </source>
</evidence>
<dbReference type="RefSeq" id="WP_025879680.1">
    <property type="nucleotide sequence ID" value="NZ_LR134384.1"/>
</dbReference>
<name>A0A448L7Q3_9BACT</name>
<dbReference type="Gene3D" id="3.40.50.1820">
    <property type="entry name" value="alpha/beta hydrolase"/>
    <property type="match status" value="1"/>
</dbReference>
<dbReference type="Proteomes" id="UP000274578">
    <property type="component" value="Chromosome 1"/>
</dbReference>
<feature type="chain" id="PRO_5019389458" evidence="1">
    <location>
        <begin position="20"/>
        <end position="725"/>
    </location>
</feature>
<evidence type="ECO:0000259" key="2">
    <source>
        <dbReference type="Pfam" id="PF00326"/>
    </source>
</evidence>
<dbReference type="GO" id="GO:0008236">
    <property type="term" value="F:serine-type peptidase activity"/>
    <property type="evidence" value="ECO:0007669"/>
    <property type="project" value="InterPro"/>
</dbReference>
<feature type="domain" description="Dipeptidylpeptidase IV N-terminal" evidence="3">
    <location>
        <begin position="132"/>
        <end position="442"/>
    </location>
</feature>
<feature type="signal peptide" evidence="1">
    <location>
        <begin position="1"/>
        <end position="19"/>
    </location>
</feature>
<protein>
    <submittedName>
        <fullName evidence="4">Prolyl tripeptidyl peptidase</fullName>
        <ecNumber evidence="4">3.4.14.12</ecNumber>
    </submittedName>
</protein>
<dbReference type="AlphaFoldDB" id="A0A448L7Q3"/>
<evidence type="ECO:0000313" key="5">
    <source>
        <dbReference type="Proteomes" id="UP000274578"/>
    </source>
</evidence>
<keyword evidence="1" id="KW-0732">Signal</keyword>
<evidence type="ECO:0000259" key="3">
    <source>
        <dbReference type="Pfam" id="PF00930"/>
    </source>
</evidence>
<dbReference type="InterPro" id="IPR029058">
    <property type="entry name" value="AB_hydrolase_fold"/>
</dbReference>